<keyword evidence="3" id="KW-1185">Reference proteome</keyword>
<evidence type="ECO:0000313" key="3">
    <source>
        <dbReference type="Proteomes" id="UP001589867"/>
    </source>
</evidence>
<dbReference type="EMBL" id="JBHLUH010000100">
    <property type="protein sequence ID" value="MFC0534040.1"/>
    <property type="molecule type" value="Genomic_DNA"/>
</dbReference>
<comment type="caution">
    <text evidence="2">The sequence shown here is derived from an EMBL/GenBank/DDBJ whole genome shotgun (WGS) entry which is preliminary data.</text>
</comment>
<name>A0ABV6MH25_9ACTN</name>
<dbReference type="InterPro" id="IPR002155">
    <property type="entry name" value="Thiolase"/>
</dbReference>
<dbReference type="Pfam" id="PF22691">
    <property type="entry name" value="Thiolase_C_1"/>
    <property type="match status" value="1"/>
</dbReference>
<dbReference type="PANTHER" id="PTHR42870">
    <property type="entry name" value="ACETYL-COA C-ACETYLTRANSFERASE"/>
    <property type="match status" value="1"/>
</dbReference>
<proteinExistence type="predicted"/>
<dbReference type="CDD" id="cd00829">
    <property type="entry name" value="SCP-x_thiolase"/>
    <property type="match status" value="1"/>
</dbReference>
<gene>
    <name evidence="2" type="ORF">ACFFIA_41235</name>
</gene>
<dbReference type="InterPro" id="IPR016039">
    <property type="entry name" value="Thiolase-like"/>
</dbReference>
<dbReference type="InterPro" id="IPR055140">
    <property type="entry name" value="Thiolase_C_2"/>
</dbReference>
<sequence length="378" mass="39521">MTGYLIGVGNTEYAKRVDRPVETLAAEATIAAAADAGIDVREIDGIIAYAGHVSAETLIATLGLPDVRFRAVSSVGGASAVSALGSAAVAVAGGAAKYVLMYRALKGNSGPRKHKRPSFVPGASIRQHLEYTAGWNTAAQRYSMLARRFMYEHDLTRDHLAEVALAARAHANLNPGAQMYGRELTKEKYLSGRVIADPYRLYDCCLETDGACAVIVAADPGGDGRGVRILAAAEGAPDVPDDLVSRPDFLQIGLSKAAPRAWAEAGLGPSDMDAAMIYDCFTFEVVHQLESAGFATADGVGDMIARGDIRLGGRLPVNTHGGLLSEGHLVGLNHILEAVRQLRGEAGARQVQGARHIAVTGWGNLGDGSLAVLGGPRG</sequence>
<feature type="domain" description="Thiolase C-terminal" evidence="1">
    <location>
        <begin position="243"/>
        <end position="367"/>
    </location>
</feature>
<dbReference type="PANTHER" id="PTHR42870:SF1">
    <property type="entry name" value="NON-SPECIFIC LIPID-TRANSFER PROTEIN-LIKE 2"/>
    <property type="match status" value="1"/>
</dbReference>
<evidence type="ECO:0000259" key="1">
    <source>
        <dbReference type="Pfam" id="PF22691"/>
    </source>
</evidence>
<dbReference type="PIRSF" id="PIRSF000429">
    <property type="entry name" value="Ac-CoA_Ac_transf"/>
    <property type="match status" value="1"/>
</dbReference>
<dbReference type="SUPFAM" id="SSF53901">
    <property type="entry name" value="Thiolase-like"/>
    <property type="match status" value="2"/>
</dbReference>
<protein>
    <recommendedName>
        <fullName evidence="1">Thiolase C-terminal domain-containing protein</fullName>
    </recommendedName>
</protein>
<organism evidence="2 3">
    <name type="scientific">Phytohabitans kaempferiae</name>
    <dbReference type="NCBI Taxonomy" id="1620943"/>
    <lineage>
        <taxon>Bacteria</taxon>
        <taxon>Bacillati</taxon>
        <taxon>Actinomycetota</taxon>
        <taxon>Actinomycetes</taxon>
        <taxon>Micromonosporales</taxon>
        <taxon>Micromonosporaceae</taxon>
    </lineage>
</organism>
<dbReference type="Proteomes" id="UP001589867">
    <property type="component" value="Unassembled WGS sequence"/>
</dbReference>
<dbReference type="Gene3D" id="3.40.47.10">
    <property type="match status" value="1"/>
</dbReference>
<dbReference type="RefSeq" id="WP_377262390.1">
    <property type="nucleotide sequence ID" value="NZ_JBHLUH010000100.1"/>
</dbReference>
<reference evidence="2 3" key="1">
    <citation type="submission" date="2024-09" db="EMBL/GenBank/DDBJ databases">
        <authorList>
            <person name="Sun Q."/>
            <person name="Mori K."/>
        </authorList>
    </citation>
    <scope>NUCLEOTIDE SEQUENCE [LARGE SCALE GENOMIC DNA]</scope>
    <source>
        <strain evidence="2 3">TBRC 3947</strain>
    </source>
</reference>
<evidence type="ECO:0000313" key="2">
    <source>
        <dbReference type="EMBL" id="MFC0534040.1"/>
    </source>
</evidence>
<accession>A0ABV6MH25</accession>